<organism evidence="2 3">
    <name type="scientific">Arcticibacterium luteifluviistationis</name>
    <dbReference type="NCBI Taxonomy" id="1784714"/>
    <lineage>
        <taxon>Bacteria</taxon>
        <taxon>Pseudomonadati</taxon>
        <taxon>Bacteroidota</taxon>
        <taxon>Cytophagia</taxon>
        <taxon>Cytophagales</taxon>
        <taxon>Leadbetterellaceae</taxon>
        <taxon>Arcticibacterium</taxon>
    </lineage>
</organism>
<dbReference type="OrthoDB" id="8114024at2"/>
<keyword evidence="3" id="KW-1185">Reference proteome</keyword>
<feature type="transmembrane region" description="Helical" evidence="1">
    <location>
        <begin position="88"/>
        <end position="110"/>
    </location>
</feature>
<feature type="transmembrane region" description="Helical" evidence="1">
    <location>
        <begin position="130"/>
        <end position="150"/>
    </location>
</feature>
<dbReference type="AlphaFoldDB" id="A0A2Z4GG87"/>
<name>A0A2Z4GG87_9BACT</name>
<feature type="transmembrane region" description="Helical" evidence="1">
    <location>
        <begin position="44"/>
        <end position="67"/>
    </location>
</feature>
<keyword evidence="1" id="KW-1133">Transmembrane helix</keyword>
<accession>A0A2Z4GG87</accession>
<evidence type="ECO:0000313" key="3">
    <source>
        <dbReference type="Proteomes" id="UP000249873"/>
    </source>
</evidence>
<proteinExistence type="predicted"/>
<reference evidence="2 3" key="1">
    <citation type="submission" date="2018-05" db="EMBL/GenBank/DDBJ databases">
        <title>Complete genome sequence of Arcticibacterium luteifluviistationis SM1504T, a cytophagaceae bacterium isolated from Arctic surface seawater.</title>
        <authorList>
            <person name="Li Y."/>
            <person name="Qin Q.-L."/>
        </authorList>
    </citation>
    <scope>NUCLEOTIDE SEQUENCE [LARGE SCALE GENOMIC DNA]</scope>
    <source>
        <strain evidence="2 3">SM1504</strain>
    </source>
</reference>
<sequence>MSLRKIHYYSGLTLTLFIGFHLVNHFVSIFGVQYHLDLMDSFRVVYRNILVETVLLAAVLVQILSGLKLAFSKKKVMASFYEKVQVYSGLYLAFFLVIHVSAVLFGRLVLEVDTNFYFGVAGLNAFPLSLFFVPYYSLGIMSFFGHIAAVHAQKMDKTILGLSPKAQSHLILLKGVILTLLILYGSTNGFMGVDFP</sequence>
<dbReference type="RefSeq" id="WP_111373776.1">
    <property type="nucleotide sequence ID" value="NZ_CP029480.1"/>
</dbReference>
<dbReference type="SUPFAM" id="SSF81343">
    <property type="entry name" value="Fumarate reductase respiratory complex transmembrane subunits"/>
    <property type="match status" value="1"/>
</dbReference>
<keyword evidence="1" id="KW-0472">Membrane</keyword>
<evidence type="ECO:0000313" key="2">
    <source>
        <dbReference type="EMBL" id="AWW00410.1"/>
    </source>
</evidence>
<evidence type="ECO:0000256" key="1">
    <source>
        <dbReference type="SAM" id="Phobius"/>
    </source>
</evidence>
<feature type="transmembrane region" description="Helical" evidence="1">
    <location>
        <begin position="171"/>
        <end position="191"/>
    </location>
</feature>
<feature type="transmembrane region" description="Helical" evidence="1">
    <location>
        <begin position="12"/>
        <end position="32"/>
    </location>
</feature>
<gene>
    <name evidence="2" type="ORF">DJ013_20410</name>
</gene>
<dbReference type="GO" id="GO:0016020">
    <property type="term" value="C:membrane"/>
    <property type="evidence" value="ECO:0007669"/>
    <property type="project" value="InterPro"/>
</dbReference>
<dbReference type="Proteomes" id="UP000249873">
    <property type="component" value="Chromosome"/>
</dbReference>
<dbReference type="KEGG" id="als:DJ013_20410"/>
<evidence type="ECO:0008006" key="4">
    <source>
        <dbReference type="Google" id="ProtNLM"/>
    </source>
</evidence>
<dbReference type="InterPro" id="IPR034804">
    <property type="entry name" value="SQR/QFR_C/D"/>
</dbReference>
<dbReference type="EMBL" id="CP029480">
    <property type="protein sequence ID" value="AWW00410.1"/>
    <property type="molecule type" value="Genomic_DNA"/>
</dbReference>
<keyword evidence="1" id="KW-0812">Transmembrane</keyword>
<protein>
    <recommendedName>
        <fullName evidence="4">Succinate dehydrogenase</fullName>
    </recommendedName>
</protein>